<dbReference type="PANTHER" id="PTHR36444:SF3">
    <property type="entry name" value="TRANSCRIPTIONAL ACTIVATOR, PUTATIVE-RELATED"/>
    <property type="match status" value="1"/>
</dbReference>
<dbReference type="InterPro" id="IPR029442">
    <property type="entry name" value="GyrI-like"/>
</dbReference>
<name>A0A7H9AQ19_9FLAO</name>
<dbReference type="SMART" id="SM00871">
    <property type="entry name" value="AraC_E_bind"/>
    <property type="match status" value="1"/>
</dbReference>
<organism evidence="2 3">
    <name type="scientific">Costertonia aggregata</name>
    <dbReference type="NCBI Taxonomy" id="343403"/>
    <lineage>
        <taxon>Bacteria</taxon>
        <taxon>Pseudomonadati</taxon>
        <taxon>Bacteroidota</taxon>
        <taxon>Flavobacteriia</taxon>
        <taxon>Flavobacteriales</taxon>
        <taxon>Flavobacteriaceae</taxon>
        <taxon>Costertonia</taxon>
    </lineage>
</organism>
<evidence type="ECO:0000259" key="1">
    <source>
        <dbReference type="SMART" id="SM00871"/>
    </source>
</evidence>
<gene>
    <name evidence="2" type="ORF">HYG79_08285</name>
</gene>
<dbReference type="Proteomes" id="UP000509302">
    <property type="component" value="Chromosome"/>
</dbReference>
<dbReference type="SUPFAM" id="SSF55136">
    <property type="entry name" value="Probable bacterial effector-binding domain"/>
    <property type="match status" value="1"/>
</dbReference>
<protein>
    <submittedName>
        <fullName evidence="2">GyrI-like domain-containing protein</fullName>
    </submittedName>
</protein>
<reference evidence="2 3" key="1">
    <citation type="journal article" date="2006" name="Int. J. Syst. Evol. Microbiol.">
        <title>Costertonia aggregata gen. nov., sp. nov., a mesophilic marine bacterium of the family Flavobacteriaceae, isolated from a mature biofilm.</title>
        <authorList>
            <person name="Kwon K.K."/>
            <person name="Lee Y.K."/>
            <person name="Lee H.K."/>
        </authorList>
    </citation>
    <scope>NUCLEOTIDE SEQUENCE [LARGE SCALE GENOMIC DNA]</scope>
    <source>
        <strain evidence="2 3">KCCM 42265</strain>
    </source>
</reference>
<dbReference type="InterPro" id="IPR053182">
    <property type="entry name" value="YobU-like_regulator"/>
</dbReference>
<dbReference type="KEGG" id="cagg:HYG79_08285"/>
<keyword evidence="3" id="KW-1185">Reference proteome</keyword>
<sequence>MNPRIETIAQKKLVGKSLRMSLTNNKTRELWQNFMPLRKRIQNTVGINLYSLQVYDDSYFSTFNPNTEFTKWAAVEVSNYGSSSEGLEKFTLDSGLYAIFHHKGPANGFQETVRYIFGRWLPNSDYLLDDRPHFELLGANYKNNDPDSEEEIWIPIKSK</sequence>
<dbReference type="InterPro" id="IPR010499">
    <property type="entry name" value="AraC_E-bd"/>
</dbReference>
<feature type="domain" description="AraC effector-binding" evidence="1">
    <location>
        <begin position="1"/>
        <end position="157"/>
    </location>
</feature>
<dbReference type="RefSeq" id="WP_179241634.1">
    <property type="nucleotide sequence ID" value="NZ_CP058595.1"/>
</dbReference>
<accession>A0A7H9AQ19</accession>
<dbReference type="Gene3D" id="3.20.80.10">
    <property type="entry name" value="Regulatory factor, effector binding domain"/>
    <property type="match status" value="1"/>
</dbReference>
<dbReference type="Pfam" id="PF06445">
    <property type="entry name" value="GyrI-like"/>
    <property type="match status" value="1"/>
</dbReference>
<evidence type="ECO:0000313" key="3">
    <source>
        <dbReference type="Proteomes" id="UP000509302"/>
    </source>
</evidence>
<evidence type="ECO:0000313" key="2">
    <source>
        <dbReference type="EMBL" id="QLG45345.1"/>
    </source>
</evidence>
<dbReference type="EMBL" id="CP058595">
    <property type="protein sequence ID" value="QLG45345.1"/>
    <property type="molecule type" value="Genomic_DNA"/>
</dbReference>
<proteinExistence type="predicted"/>
<dbReference type="InterPro" id="IPR011256">
    <property type="entry name" value="Reg_factor_effector_dom_sf"/>
</dbReference>
<dbReference type="AlphaFoldDB" id="A0A7H9AQ19"/>
<dbReference type="PANTHER" id="PTHR36444">
    <property type="entry name" value="TRANSCRIPTIONAL REGULATOR PROTEIN YOBU-RELATED"/>
    <property type="match status" value="1"/>
</dbReference>